<dbReference type="Proteomes" id="UP001055057">
    <property type="component" value="Unassembled WGS sequence"/>
</dbReference>
<proteinExistence type="predicted"/>
<dbReference type="RefSeq" id="WP_238180820.1">
    <property type="nucleotide sequence ID" value="NZ_BPRB01000013.1"/>
</dbReference>
<protein>
    <recommendedName>
        <fullName evidence="3">DNA-binding protein</fullName>
    </recommendedName>
</protein>
<name>A0ABQ4TX59_9HYPH</name>
<accession>A0ABQ4TX59</accession>
<evidence type="ECO:0000313" key="2">
    <source>
        <dbReference type="Proteomes" id="UP001055057"/>
    </source>
</evidence>
<organism evidence="1 2">
    <name type="scientific">Methylobacterium trifolii</name>
    <dbReference type="NCBI Taxonomy" id="1003092"/>
    <lineage>
        <taxon>Bacteria</taxon>
        <taxon>Pseudomonadati</taxon>
        <taxon>Pseudomonadota</taxon>
        <taxon>Alphaproteobacteria</taxon>
        <taxon>Hyphomicrobiales</taxon>
        <taxon>Methylobacteriaceae</taxon>
        <taxon>Methylobacterium</taxon>
    </lineage>
</organism>
<reference evidence="1" key="2">
    <citation type="submission" date="2021-08" db="EMBL/GenBank/DDBJ databases">
        <authorList>
            <person name="Tani A."/>
            <person name="Ola A."/>
            <person name="Ogura Y."/>
            <person name="Katsura K."/>
            <person name="Hayashi T."/>
        </authorList>
    </citation>
    <scope>NUCLEOTIDE SEQUENCE</scope>
    <source>
        <strain evidence="1">DSM 23632</strain>
    </source>
</reference>
<dbReference type="EMBL" id="BPRB01000013">
    <property type="protein sequence ID" value="GJE58190.1"/>
    <property type="molecule type" value="Genomic_DNA"/>
</dbReference>
<evidence type="ECO:0000313" key="1">
    <source>
        <dbReference type="EMBL" id="GJE58190.1"/>
    </source>
</evidence>
<gene>
    <name evidence="1" type="ORF">MPOCJGCO_0269</name>
</gene>
<sequence>MQPDWITVERMAEAFGLTVPAALELAERMNWPRVFKARETLVLAPQPAARA</sequence>
<keyword evidence="2" id="KW-1185">Reference proteome</keyword>
<reference evidence="1" key="1">
    <citation type="journal article" date="2021" name="Front. Microbiol.">
        <title>Comprehensive Comparative Genomics and Phenotyping of Methylobacterium Species.</title>
        <authorList>
            <person name="Alessa O."/>
            <person name="Ogura Y."/>
            <person name="Fujitani Y."/>
            <person name="Takami H."/>
            <person name="Hayashi T."/>
            <person name="Sahin N."/>
            <person name="Tani A."/>
        </authorList>
    </citation>
    <scope>NUCLEOTIDE SEQUENCE</scope>
    <source>
        <strain evidence="1">DSM 23632</strain>
    </source>
</reference>
<evidence type="ECO:0008006" key="3">
    <source>
        <dbReference type="Google" id="ProtNLM"/>
    </source>
</evidence>
<comment type="caution">
    <text evidence="1">The sequence shown here is derived from an EMBL/GenBank/DDBJ whole genome shotgun (WGS) entry which is preliminary data.</text>
</comment>